<name>A0ABP9N1S8_9GAMM</name>
<keyword evidence="7" id="KW-1185">Reference proteome</keyword>
<keyword evidence="4" id="KW-0804">Transcription</keyword>
<comment type="similarity">
    <text evidence="1">Belongs to the LysR transcriptional regulatory family.</text>
</comment>
<dbReference type="Gene3D" id="3.40.190.290">
    <property type="match status" value="1"/>
</dbReference>
<dbReference type="InterPro" id="IPR005119">
    <property type="entry name" value="LysR_subst-bd"/>
</dbReference>
<evidence type="ECO:0000256" key="3">
    <source>
        <dbReference type="ARBA" id="ARBA00023125"/>
    </source>
</evidence>
<dbReference type="InterPro" id="IPR036390">
    <property type="entry name" value="WH_DNA-bd_sf"/>
</dbReference>
<reference evidence="7" key="1">
    <citation type="journal article" date="2019" name="Int. J. Syst. Evol. Microbiol.">
        <title>The Global Catalogue of Microorganisms (GCM) 10K type strain sequencing project: providing services to taxonomists for standard genome sequencing and annotation.</title>
        <authorList>
            <consortium name="The Broad Institute Genomics Platform"/>
            <consortium name="The Broad Institute Genome Sequencing Center for Infectious Disease"/>
            <person name="Wu L."/>
            <person name="Ma J."/>
        </authorList>
    </citation>
    <scope>NUCLEOTIDE SEQUENCE [LARGE SCALE GENOMIC DNA]</scope>
    <source>
        <strain evidence="7">JCM 18424</strain>
    </source>
</reference>
<dbReference type="InterPro" id="IPR036388">
    <property type="entry name" value="WH-like_DNA-bd_sf"/>
</dbReference>
<dbReference type="PANTHER" id="PTHR30126">
    <property type="entry name" value="HTH-TYPE TRANSCRIPTIONAL REGULATOR"/>
    <property type="match status" value="1"/>
</dbReference>
<dbReference type="Gene3D" id="1.10.10.10">
    <property type="entry name" value="Winged helix-like DNA-binding domain superfamily/Winged helix DNA-binding domain"/>
    <property type="match status" value="1"/>
</dbReference>
<dbReference type="InterPro" id="IPR000847">
    <property type="entry name" value="LysR_HTH_N"/>
</dbReference>
<dbReference type="Pfam" id="PF03466">
    <property type="entry name" value="LysR_substrate"/>
    <property type="match status" value="1"/>
</dbReference>
<evidence type="ECO:0000259" key="5">
    <source>
        <dbReference type="PROSITE" id="PS50931"/>
    </source>
</evidence>
<evidence type="ECO:0000313" key="7">
    <source>
        <dbReference type="Proteomes" id="UP001500631"/>
    </source>
</evidence>
<keyword evidence="3" id="KW-0238">DNA-binding</keyword>
<protein>
    <submittedName>
        <fullName evidence="6">LysR substrate-binding domain-containing protein</fullName>
    </submittedName>
</protein>
<evidence type="ECO:0000256" key="1">
    <source>
        <dbReference type="ARBA" id="ARBA00009437"/>
    </source>
</evidence>
<dbReference type="SUPFAM" id="SSF46785">
    <property type="entry name" value="Winged helix' DNA-binding domain"/>
    <property type="match status" value="1"/>
</dbReference>
<comment type="caution">
    <text evidence="6">The sequence shown here is derived from an EMBL/GenBank/DDBJ whole genome shotgun (WGS) entry which is preliminary data.</text>
</comment>
<dbReference type="EMBL" id="BAABKE010000008">
    <property type="protein sequence ID" value="GAA5103170.1"/>
    <property type="molecule type" value="Genomic_DNA"/>
</dbReference>
<keyword evidence="2" id="KW-0805">Transcription regulation</keyword>
<accession>A0ABP9N1S8</accession>
<dbReference type="Pfam" id="PF00126">
    <property type="entry name" value="HTH_1"/>
    <property type="match status" value="1"/>
</dbReference>
<evidence type="ECO:0000256" key="4">
    <source>
        <dbReference type="ARBA" id="ARBA00023163"/>
    </source>
</evidence>
<gene>
    <name evidence="6" type="ORF">GCM10023338_21270</name>
</gene>
<dbReference type="PANTHER" id="PTHR30126:SF94">
    <property type="entry name" value="LYSR FAMILY TRANSCRIPTIONAL REGULATOR"/>
    <property type="match status" value="1"/>
</dbReference>
<organism evidence="6 7">
    <name type="scientific">Wohlfahrtiimonas larvae</name>
    <dbReference type="NCBI Taxonomy" id="1157986"/>
    <lineage>
        <taxon>Bacteria</taxon>
        <taxon>Pseudomonadati</taxon>
        <taxon>Pseudomonadota</taxon>
        <taxon>Gammaproteobacteria</taxon>
        <taxon>Cardiobacteriales</taxon>
        <taxon>Ignatzschineriaceae</taxon>
        <taxon>Wohlfahrtiimonas</taxon>
    </lineage>
</organism>
<dbReference type="Proteomes" id="UP001500631">
    <property type="component" value="Unassembled WGS sequence"/>
</dbReference>
<sequence length="293" mass="34004">MNITIKQLKVFLSIVNHGNMTAAADVINMTKGALSQSLAELEIQLGEPIFDRKNSRLYLNQAGRTLIPLADEILNRMKFIEDEFSLHQSTPKITIGCTKSIGSFFLPNLLQQFETQHHWLPEVIIENVHSIQELLTRFELDIALLESSAIDSSLQHEFWQKDEMVIVASIHHPLAQLESVSYEQLNQERWILREANSASRKFFDHQLAIHFHQPFEYLILNSFDAILLSIFNQLGVTFISKACLDNPFYKDHLVQLNIEDQYFRNFNIVHAKEKYLSPPIQQFIQFIQSHKLM</sequence>
<feature type="domain" description="HTH lysR-type" evidence="5">
    <location>
        <begin position="3"/>
        <end position="60"/>
    </location>
</feature>
<dbReference type="PROSITE" id="PS50931">
    <property type="entry name" value="HTH_LYSR"/>
    <property type="match status" value="1"/>
</dbReference>
<evidence type="ECO:0000313" key="6">
    <source>
        <dbReference type="EMBL" id="GAA5103170.1"/>
    </source>
</evidence>
<proteinExistence type="inferred from homology"/>
<evidence type="ECO:0000256" key="2">
    <source>
        <dbReference type="ARBA" id="ARBA00023015"/>
    </source>
</evidence>
<dbReference type="SUPFAM" id="SSF53850">
    <property type="entry name" value="Periplasmic binding protein-like II"/>
    <property type="match status" value="1"/>
</dbReference>
<dbReference type="RefSeq" id="WP_077926447.1">
    <property type="nucleotide sequence ID" value="NZ_BAABKE010000008.1"/>
</dbReference>